<evidence type="ECO:0000313" key="14">
    <source>
        <dbReference type="EMBL" id="SET29998.1"/>
    </source>
</evidence>
<protein>
    <recommendedName>
        <fullName evidence="5">Serine acetyltransferase</fullName>
        <ecNumber evidence="4">2.3.1.30</ecNumber>
    </recommendedName>
</protein>
<dbReference type="PROSITE" id="PS00101">
    <property type="entry name" value="HEXAPEP_TRANSFERASES"/>
    <property type="match status" value="1"/>
</dbReference>
<comment type="catalytic activity">
    <reaction evidence="12">
        <text>L-serine + acetyl-CoA = O-acetyl-L-serine + CoA</text>
        <dbReference type="Rhea" id="RHEA:24560"/>
        <dbReference type="ChEBI" id="CHEBI:33384"/>
        <dbReference type="ChEBI" id="CHEBI:57287"/>
        <dbReference type="ChEBI" id="CHEBI:57288"/>
        <dbReference type="ChEBI" id="CHEBI:58340"/>
        <dbReference type="EC" id="2.3.1.30"/>
    </reaction>
</comment>
<evidence type="ECO:0000256" key="2">
    <source>
        <dbReference type="ARBA" id="ARBA00004876"/>
    </source>
</evidence>
<organism evidence="14 15">
    <name type="scientific">Thorsellia anophelis DSM 18579</name>
    <dbReference type="NCBI Taxonomy" id="1123402"/>
    <lineage>
        <taxon>Bacteria</taxon>
        <taxon>Pseudomonadati</taxon>
        <taxon>Pseudomonadota</taxon>
        <taxon>Gammaproteobacteria</taxon>
        <taxon>Enterobacterales</taxon>
        <taxon>Thorselliaceae</taxon>
        <taxon>Thorsellia</taxon>
    </lineage>
</organism>
<feature type="domain" description="Serine acetyltransferase N-terminal" evidence="13">
    <location>
        <begin position="9"/>
        <end position="113"/>
    </location>
</feature>
<dbReference type="InterPro" id="IPR011004">
    <property type="entry name" value="Trimer_LpxA-like_sf"/>
</dbReference>
<accession>A0A1I0DCH5</accession>
<dbReference type="SMART" id="SM00971">
    <property type="entry name" value="SATase_N"/>
    <property type="match status" value="1"/>
</dbReference>
<dbReference type="OrthoDB" id="9801456at2"/>
<evidence type="ECO:0000256" key="4">
    <source>
        <dbReference type="ARBA" id="ARBA00013266"/>
    </source>
</evidence>
<keyword evidence="11" id="KW-0012">Acyltransferase</keyword>
<dbReference type="AlphaFoldDB" id="A0A1I0DCH5"/>
<dbReference type="UniPathway" id="UPA00136">
    <property type="reaction ID" value="UER00199"/>
</dbReference>
<keyword evidence="8 14" id="KW-0808">Transferase</keyword>
<dbReference type="GO" id="GO:0006535">
    <property type="term" value="P:cysteine biosynthetic process from serine"/>
    <property type="evidence" value="ECO:0007669"/>
    <property type="project" value="InterPro"/>
</dbReference>
<comment type="pathway">
    <text evidence="2">Amino-acid biosynthesis; L-cysteine biosynthesis; L-cysteine from L-serine: step 1/2.</text>
</comment>
<dbReference type="InterPro" id="IPR042122">
    <property type="entry name" value="Ser_AcTrfase_N_sf"/>
</dbReference>
<name>A0A1I0DCH5_9GAMM</name>
<dbReference type="NCBIfam" id="NF041874">
    <property type="entry name" value="EPS_EpsC"/>
    <property type="match status" value="1"/>
</dbReference>
<dbReference type="InterPro" id="IPR010493">
    <property type="entry name" value="Ser_AcTrfase_N"/>
</dbReference>
<keyword evidence="7" id="KW-0028">Amino-acid biosynthesis</keyword>
<dbReference type="InterPro" id="IPR045304">
    <property type="entry name" value="LbH_SAT"/>
</dbReference>
<dbReference type="FunFam" id="1.10.3130.10:FF:000001">
    <property type="entry name" value="Acetyltransferase"/>
    <property type="match status" value="1"/>
</dbReference>
<dbReference type="InterPro" id="IPR001451">
    <property type="entry name" value="Hexapep"/>
</dbReference>
<dbReference type="NCBIfam" id="TIGR01172">
    <property type="entry name" value="cysE"/>
    <property type="match status" value="1"/>
</dbReference>
<evidence type="ECO:0000256" key="10">
    <source>
        <dbReference type="ARBA" id="ARBA00023192"/>
    </source>
</evidence>
<dbReference type="Gene3D" id="2.160.10.10">
    <property type="entry name" value="Hexapeptide repeat proteins"/>
    <property type="match status" value="1"/>
</dbReference>
<evidence type="ECO:0000256" key="3">
    <source>
        <dbReference type="ARBA" id="ARBA00007274"/>
    </source>
</evidence>
<dbReference type="EC" id="2.3.1.30" evidence="4"/>
<evidence type="ECO:0000313" key="15">
    <source>
        <dbReference type="Proteomes" id="UP000242642"/>
    </source>
</evidence>
<dbReference type="SUPFAM" id="SSF51161">
    <property type="entry name" value="Trimeric LpxA-like enzymes"/>
    <property type="match status" value="1"/>
</dbReference>
<gene>
    <name evidence="14" type="ORF">SAMN02583745_01931</name>
</gene>
<dbReference type="Pfam" id="PF06426">
    <property type="entry name" value="SATase_N"/>
    <property type="match status" value="1"/>
</dbReference>
<comment type="similarity">
    <text evidence="3">Belongs to the transferase hexapeptide repeat family.</text>
</comment>
<dbReference type="Proteomes" id="UP000242642">
    <property type="component" value="Unassembled WGS sequence"/>
</dbReference>
<dbReference type="Pfam" id="PF00132">
    <property type="entry name" value="Hexapep"/>
    <property type="match status" value="1"/>
</dbReference>
<keyword evidence="10" id="KW-0198">Cysteine biosynthesis</keyword>
<evidence type="ECO:0000256" key="8">
    <source>
        <dbReference type="ARBA" id="ARBA00022679"/>
    </source>
</evidence>
<comment type="subcellular location">
    <subcellularLocation>
        <location evidence="1">Cytoplasm</location>
    </subcellularLocation>
</comment>
<dbReference type="NCBIfam" id="NF008349">
    <property type="entry name" value="PRK11132.1"/>
    <property type="match status" value="1"/>
</dbReference>
<keyword evidence="6" id="KW-0963">Cytoplasm</keyword>
<dbReference type="InterPro" id="IPR005881">
    <property type="entry name" value="Ser_O-AcTrfase"/>
</dbReference>
<dbReference type="CDD" id="cd03354">
    <property type="entry name" value="LbH_SAT"/>
    <property type="match status" value="1"/>
</dbReference>
<keyword evidence="9" id="KW-0677">Repeat</keyword>
<evidence type="ECO:0000256" key="1">
    <source>
        <dbReference type="ARBA" id="ARBA00004496"/>
    </source>
</evidence>
<proteinExistence type="inferred from homology"/>
<dbReference type="GO" id="GO:0009001">
    <property type="term" value="F:serine O-acetyltransferase activity"/>
    <property type="evidence" value="ECO:0007669"/>
    <property type="project" value="UniProtKB-EC"/>
</dbReference>
<evidence type="ECO:0000256" key="5">
    <source>
        <dbReference type="ARBA" id="ARBA00018522"/>
    </source>
</evidence>
<dbReference type="InterPro" id="IPR053376">
    <property type="entry name" value="Serine_acetyltransferase"/>
</dbReference>
<keyword evidence="15" id="KW-1185">Reference proteome</keyword>
<evidence type="ECO:0000259" key="13">
    <source>
        <dbReference type="SMART" id="SM00971"/>
    </source>
</evidence>
<evidence type="ECO:0000256" key="12">
    <source>
        <dbReference type="ARBA" id="ARBA00049486"/>
    </source>
</evidence>
<dbReference type="STRING" id="1123402.SAMN02583745_01931"/>
<sequence length="281" mass="30351">MSLHDINTVWQHIQLEAKSLVEDEPVLASFYHSTLLRHKTFSSALSYILAEKLANTTMPAVTLRDIISEAFQAEPTMVSQAARDIIAVISRDPAVKHYSTPLLYLKGFHALQAYRIGHWLWQNQRQALAIFLQNEVSVKLGVDIHPAAKIGCGILLDHATGIVVGETAIIENDVSILQNVTLGGTGKECGDRHPKIREGVMIGAGAKILGNIEIGKGAKIGAGSVVLQAVKAHTSVAGVPARVVGKPNSAKPSLEMNQEFTQQIDEDEYNAYVATFLGTGI</sequence>
<evidence type="ECO:0000256" key="11">
    <source>
        <dbReference type="ARBA" id="ARBA00023315"/>
    </source>
</evidence>
<dbReference type="Gene3D" id="1.10.3130.10">
    <property type="entry name" value="serine acetyltransferase, domain 1"/>
    <property type="match status" value="1"/>
</dbReference>
<dbReference type="GO" id="GO:0005737">
    <property type="term" value="C:cytoplasm"/>
    <property type="evidence" value="ECO:0007669"/>
    <property type="project" value="UniProtKB-SubCell"/>
</dbReference>
<evidence type="ECO:0000256" key="7">
    <source>
        <dbReference type="ARBA" id="ARBA00022605"/>
    </source>
</evidence>
<dbReference type="EMBL" id="FOHV01000015">
    <property type="protein sequence ID" value="SET29998.1"/>
    <property type="molecule type" value="Genomic_DNA"/>
</dbReference>
<reference evidence="15" key="1">
    <citation type="submission" date="2016-10" db="EMBL/GenBank/DDBJ databases">
        <authorList>
            <person name="Varghese N."/>
            <person name="Submissions S."/>
        </authorList>
    </citation>
    <scope>NUCLEOTIDE SEQUENCE [LARGE SCALE GENOMIC DNA]</scope>
    <source>
        <strain evidence="15">DSM 18579</strain>
    </source>
</reference>
<dbReference type="FunFam" id="2.160.10.10:FF:000002">
    <property type="entry name" value="Serine acetyltransferase"/>
    <property type="match status" value="1"/>
</dbReference>
<dbReference type="InterPro" id="IPR018357">
    <property type="entry name" value="Hexapep_transf_CS"/>
</dbReference>
<evidence type="ECO:0000256" key="6">
    <source>
        <dbReference type="ARBA" id="ARBA00022490"/>
    </source>
</evidence>
<evidence type="ECO:0000256" key="9">
    <source>
        <dbReference type="ARBA" id="ARBA00022737"/>
    </source>
</evidence>
<dbReference type="PANTHER" id="PTHR42811">
    <property type="entry name" value="SERINE ACETYLTRANSFERASE"/>
    <property type="match status" value="1"/>
</dbReference>
<dbReference type="RefSeq" id="WP_093320299.1">
    <property type="nucleotide sequence ID" value="NZ_FOHV01000015.1"/>
</dbReference>